<name>A0ABS5TKW9_9ACTN</name>
<evidence type="ECO:0000313" key="2">
    <source>
        <dbReference type="Proteomes" id="UP001197247"/>
    </source>
</evidence>
<dbReference type="Proteomes" id="UP001197247">
    <property type="component" value="Unassembled WGS sequence"/>
</dbReference>
<reference evidence="1 2" key="1">
    <citation type="submission" date="2021-05" db="EMBL/GenBank/DDBJ databases">
        <title>Kineosporia and Streptomyces sp. nov. two new marine actinobacteria isolated from Coral.</title>
        <authorList>
            <person name="Buangrab K."/>
            <person name="Sutthacheep M."/>
            <person name="Yeemin T."/>
            <person name="Harunari E."/>
            <person name="Igarashi Y."/>
            <person name="Kanchanasin P."/>
            <person name="Tanasupawat S."/>
            <person name="Phongsopitanun W."/>
        </authorList>
    </citation>
    <scope>NUCLEOTIDE SEQUENCE [LARGE SCALE GENOMIC DNA]</scope>
    <source>
        <strain evidence="1 2">J2-2</strain>
    </source>
</reference>
<dbReference type="RefSeq" id="WP_214158118.1">
    <property type="nucleotide sequence ID" value="NZ_JAHBAY010000010.1"/>
</dbReference>
<protein>
    <submittedName>
        <fullName evidence="1">Uncharacterized protein</fullName>
    </submittedName>
</protein>
<comment type="caution">
    <text evidence="1">The sequence shown here is derived from an EMBL/GenBank/DDBJ whole genome shotgun (WGS) entry which is preliminary data.</text>
</comment>
<sequence>MSQTEEQPWMLRLREAMRTIPHPQNSGPRDFDAEERIIEAATAVATHELTRMDDLCAELRRHLDTQARMREALDLENVRIRREIRASRLDRNRLHETLDYILHRSEQDDLGPVEMLAHLRDKARRALELK</sequence>
<dbReference type="EMBL" id="JAHBAY010000010">
    <property type="protein sequence ID" value="MBT0771747.1"/>
    <property type="molecule type" value="Genomic_DNA"/>
</dbReference>
<gene>
    <name evidence="1" type="ORF">KIH74_22595</name>
</gene>
<organism evidence="1 2">
    <name type="scientific">Kineosporia corallincola</name>
    <dbReference type="NCBI Taxonomy" id="2835133"/>
    <lineage>
        <taxon>Bacteria</taxon>
        <taxon>Bacillati</taxon>
        <taxon>Actinomycetota</taxon>
        <taxon>Actinomycetes</taxon>
        <taxon>Kineosporiales</taxon>
        <taxon>Kineosporiaceae</taxon>
        <taxon>Kineosporia</taxon>
    </lineage>
</organism>
<proteinExistence type="predicted"/>
<keyword evidence="2" id="KW-1185">Reference proteome</keyword>
<evidence type="ECO:0000313" key="1">
    <source>
        <dbReference type="EMBL" id="MBT0771747.1"/>
    </source>
</evidence>
<accession>A0ABS5TKW9</accession>